<name>A0A8J5HQM0_ZINOF</name>
<dbReference type="Proteomes" id="UP000734854">
    <property type="component" value="Unassembled WGS sequence"/>
</dbReference>
<dbReference type="InterPro" id="IPR011009">
    <property type="entry name" value="Kinase-like_dom_sf"/>
</dbReference>
<keyword evidence="3" id="KW-1185">Reference proteome</keyword>
<organism evidence="2 3">
    <name type="scientific">Zingiber officinale</name>
    <name type="common">Ginger</name>
    <name type="synonym">Amomum zingiber</name>
    <dbReference type="NCBI Taxonomy" id="94328"/>
    <lineage>
        <taxon>Eukaryota</taxon>
        <taxon>Viridiplantae</taxon>
        <taxon>Streptophyta</taxon>
        <taxon>Embryophyta</taxon>
        <taxon>Tracheophyta</taxon>
        <taxon>Spermatophyta</taxon>
        <taxon>Magnoliopsida</taxon>
        <taxon>Liliopsida</taxon>
        <taxon>Zingiberales</taxon>
        <taxon>Zingiberaceae</taxon>
        <taxon>Zingiber</taxon>
    </lineage>
</organism>
<evidence type="ECO:0000313" key="2">
    <source>
        <dbReference type="EMBL" id="KAG6533332.1"/>
    </source>
</evidence>
<gene>
    <name evidence="2" type="ORF">ZIOFF_007199</name>
</gene>
<dbReference type="InterPro" id="IPR052451">
    <property type="entry name" value="Ser/Thr_kinase-like"/>
</dbReference>
<dbReference type="EMBL" id="JACMSC010000002">
    <property type="protein sequence ID" value="KAG6533332.1"/>
    <property type="molecule type" value="Genomic_DNA"/>
</dbReference>
<sequence length="242" mass="27466">MTSFVPRQRSWGRALTGQSTMRHEDGSQVAMKRLREKIAKSQKEFETEVNVIRKIWHLNLLPTRAYYLGSKEEKFLVFDLMPKGNLSSFLHDKFLFTAALLVVLIEQFFPAPSNQFGGFYGAESSLFPMEFDEDLEIDLVNFFAPASSHLTPTRSPIATTRSHAPLCPTMLHLTSKLAAGKARASLRPHQRIWHGTDSSLWQRTLMEAVQQISKPQFSAIASQDSSPQHKKLLKVYLAKEAM</sequence>
<comment type="caution">
    <text evidence="2">The sequence shown here is derived from an EMBL/GenBank/DDBJ whole genome shotgun (WGS) entry which is preliminary data.</text>
</comment>
<dbReference type="InterPro" id="IPR001245">
    <property type="entry name" value="Ser-Thr/Tyr_kinase_cat_dom"/>
</dbReference>
<proteinExistence type="predicted"/>
<dbReference type="PANTHER" id="PTHR48008:SF6">
    <property type="entry name" value="LEUCINE-RICH REPEAT RECEPTOR-LIKE PROTEIN KINASE IMK3-RELATED"/>
    <property type="match status" value="1"/>
</dbReference>
<dbReference type="Gene3D" id="1.10.510.10">
    <property type="entry name" value="Transferase(Phosphotransferase) domain 1"/>
    <property type="match status" value="1"/>
</dbReference>
<dbReference type="SUPFAM" id="SSF56112">
    <property type="entry name" value="Protein kinase-like (PK-like)"/>
    <property type="match status" value="1"/>
</dbReference>
<dbReference type="GO" id="GO:0004672">
    <property type="term" value="F:protein kinase activity"/>
    <property type="evidence" value="ECO:0007669"/>
    <property type="project" value="InterPro"/>
</dbReference>
<dbReference type="Pfam" id="PF07714">
    <property type="entry name" value="PK_Tyr_Ser-Thr"/>
    <property type="match status" value="1"/>
</dbReference>
<protein>
    <recommendedName>
        <fullName evidence="1">Serine-threonine/tyrosine-protein kinase catalytic domain-containing protein</fullName>
    </recommendedName>
</protein>
<reference evidence="2 3" key="1">
    <citation type="submission" date="2020-08" db="EMBL/GenBank/DDBJ databases">
        <title>Plant Genome Project.</title>
        <authorList>
            <person name="Zhang R.-G."/>
        </authorList>
    </citation>
    <scope>NUCLEOTIDE SEQUENCE [LARGE SCALE GENOMIC DNA]</scope>
    <source>
        <tissue evidence="2">Rhizome</tissue>
    </source>
</reference>
<dbReference type="AlphaFoldDB" id="A0A8J5HQM0"/>
<evidence type="ECO:0000259" key="1">
    <source>
        <dbReference type="Pfam" id="PF07714"/>
    </source>
</evidence>
<dbReference type="PANTHER" id="PTHR48008">
    <property type="entry name" value="LEUCINE-RICH REPEAT RECEPTOR-LIKE PROTEIN KINASE IMK3-RELATED"/>
    <property type="match status" value="1"/>
</dbReference>
<evidence type="ECO:0000313" key="3">
    <source>
        <dbReference type="Proteomes" id="UP000734854"/>
    </source>
</evidence>
<accession>A0A8J5HQM0</accession>
<feature type="domain" description="Serine-threonine/tyrosine-protein kinase catalytic" evidence="1">
    <location>
        <begin position="13"/>
        <end position="107"/>
    </location>
</feature>